<proteinExistence type="predicted"/>
<accession>A0A0F7L549</accession>
<evidence type="ECO:0000313" key="2">
    <source>
        <dbReference type="EMBL" id="AKH47055.1"/>
    </source>
</evidence>
<name>A0A0F7L549_9VIRU</name>
<dbReference type="EMBL" id="KR029589">
    <property type="protein sequence ID" value="AKH47055.1"/>
    <property type="molecule type" value="Genomic_DNA"/>
</dbReference>
<protein>
    <submittedName>
        <fullName evidence="2">Uncharacterized protein</fullName>
    </submittedName>
</protein>
<feature type="compositionally biased region" description="Low complexity" evidence="1">
    <location>
        <begin position="7"/>
        <end position="23"/>
    </location>
</feature>
<evidence type="ECO:0000256" key="1">
    <source>
        <dbReference type="SAM" id="MobiDB-lite"/>
    </source>
</evidence>
<organism evidence="2">
    <name type="scientific">uncultured marine virus</name>
    <dbReference type="NCBI Taxonomy" id="186617"/>
    <lineage>
        <taxon>Viruses</taxon>
        <taxon>environmental samples</taxon>
    </lineage>
</organism>
<sequence length="96" mass="10629">MHNRPQSMSGRGSSRPKSGGSSSRKMRWRVPPTSVLQMAASSSRSISAMRANASGKSTRILFQYPAWPLTQPMQLLLLYPSRYIAGSSMPAPWMML</sequence>
<reference evidence="2" key="2">
    <citation type="submission" date="2015-03" db="EMBL/GenBank/DDBJ databases">
        <authorList>
            <person name="Chow C.-E.T."/>
            <person name="Winget D.M."/>
            <person name="White R.A.III."/>
            <person name="Hallam S.J."/>
            <person name="Suttle C.A."/>
        </authorList>
    </citation>
    <scope>NUCLEOTIDE SEQUENCE</scope>
    <source>
        <strain evidence="2">Anoxic2_5</strain>
    </source>
</reference>
<feature type="region of interest" description="Disordered" evidence="1">
    <location>
        <begin position="1"/>
        <end position="31"/>
    </location>
</feature>
<reference evidence="2" key="1">
    <citation type="journal article" date="2015" name="Front. Microbiol.">
        <title>Combining genomic sequencing methods to explore viral diversity and reveal potential virus-host interactions.</title>
        <authorList>
            <person name="Chow C.E."/>
            <person name="Winget D.M."/>
            <person name="White R.A.III."/>
            <person name="Hallam S.J."/>
            <person name="Suttle C.A."/>
        </authorList>
    </citation>
    <scope>NUCLEOTIDE SEQUENCE</scope>
    <source>
        <strain evidence="2">Anoxic2_5</strain>
    </source>
</reference>